<dbReference type="OrthoDB" id="9783599at2"/>
<dbReference type="InterPro" id="IPR036724">
    <property type="entry name" value="Cobalamin-bd_sf"/>
</dbReference>
<dbReference type="Pfam" id="PF02607">
    <property type="entry name" value="B12-binding_2"/>
    <property type="match status" value="1"/>
</dbReference>
<dbReference type="EMBL" id="SPQQ01000003">
    <property type="protein sequence ID" value="TGE37994.1"/>
    <property type="molecule type" value="Genomic_DNA"/>
</dbReference>
<name>A0A4Z0R618_9FIRM</name>
<proteinExistence type="inferred from homology"/>
<keyword evidence="3" id="KW-0170">Cobalt</keyword>
<evidence type="ECO:0000256" key="2">
    <source>
        <dbReference type="ARBA" id="ARBA00022723"/>
    </source>
</evidence>
<dbReference type="SUPFAM" id="SSF47644">
    <property type="entry name" value="Methionine synthase domain"/>
    <property type="match status" value="1"/>
</dbReference>
<dbReference type="InterPro" id="IPR003759">
    <property type="entry name" value="Cbl-bd_cap"/>
</dbReference>
<dbReference type="AlphaFoldDB" id="A0A4Z0R618"/>
<dbReference type="GO" id="GO:0031419">
    <property type="term" value="F:cobalamin binding"/>
    <property type="evidence" value="ECO:0007669"/>
    <property type="project" value="InterPro"/>
</dbReference>
<reference evidence="6 7" key="1">
    <citation type="submission" date="2019-03" db="EMBL/GenBank/DDBJ databases">
        <title>Draft Genome Sequence of Desulfosporosinus fructosivorans Strain 63.6F, Isolated from Marine Sediment in the Baltic Sea.</title>
        <authorList>
            <person name="Hausmann B."/>
            <person name="Vandieken V."/>
            <person name="Pjevac P."/>
            <person name="Schreck K."/>
            <person name="Herbold C.W."/>
            <person name="Loy A."/>
        </authorList>
    </citation>
    <scope>NUCLEOTIDE SEQUENCE [LARGE SCALE GENOMIC DNA]</scope>
    <source>
        <strain evidence="6 7">63.6F</strain>
    </source>
</reference>
<dbReference type="Gene3D" id="3.40.50.280">
    <property type="entry name" value="Cobalamin-binding domain"/>
    <property type="match status" value="1"/>
</dbReference>
<comment type="caution">
    <text evidence="6">The sequence shown here is derived from an EMBL/GenBank/DDBJ whole genome shotgun (WGS) entry which is preliminary data.</text>
</comment>
<dbReference type="GO" id="GO:0050667">
    <property type="term" value="P:homocysteine metabolic process"/>
    <property type="evidence" value="ECO:0007669"/>
    <property type="project" value="TreeGrafter"/>
</dbReference>
<accession>A0A4Z0R618</accession>
<evidence type="ECO:0000313" key="7">
    <source>
        <dbReference type="Proteomes" id="UP000298460"/>
    </source>
</evidence>
<dbReference type="PANTHER" id="PTHR45833:SF1">
    <property type="entry name" value="METHIONINE SYNTHASE"/>
    <property type="match status" value="1"/>
</dbReference>
<protein>
    <submittedName>
        <fullName evidence="6">Cobalamin-binding protein</fullName>
    </submittedName>
</protein>
<keyword evidence="2" id="KW-0479">Metal-binding</keyword>
<keyword evidence="7" id="KW-1185">Reference proteome</keyword>
<dbReference type="Gene3D" id="1.10.1240.10">
    <property type="entry name" value="Methionine synthase domain"/>
    <property type="match status" value="1"/>
</dbReference>
<dbReference type="SUPFAM" id="SSF52242">
    <property type="entry name" value="Cobalamin (vitamin B12)-binding domain"/>
    <property type="match status" value="1"/>
</dbReference>
<dbReference type="GO" id="GO:0046872">
    <property type="term" value="F:metal ion binding"/>
    <property type="evidence" value="ECO:0007669"/>
    <property type="project" value="UniProtKB-KW"/>
</dbReference>
<dbReference type="PROSITE" id="PS51337">
    <property type="entry name" value="B12_BINDING_NTER"/>
    <property type="match status" value="1"/>
</dbReference>
<dbReference type="GO" id="GO:0046653">
    <property type="term" value="P:tetrahydrofolate metabolic process"/>
    <property type="evidence" value="ECO:0007669"/>
    <property type="project" value="TreeGrafter"/>
</dbReference>
<dbReference type="RefSeq" id="WP_135545977.1">
    <property type="nucleotide sequence ID" value="NZ_SPQQ01000003.1"/>
</dbReference>
<evidence type="ECO:0000259" key="5">
    <source>
        <dbReference type="PROSITE" id="PS51337"/>
    </source>
</evidence>
<feature type="domain" description="B12-binding N-terminal" evidence="5">
    <location>
        <begin position="1"/>
        <end position="88"/>
    </location>
</feature>
<dbReference type="GO" id="GO:0005829">
    <property type="term" value="C:cytosol"/>
    <property type="evidence" value="ECO:0007669"/>
    <property type="project" value="TreeGrafter"/>
</dbReference>
<dbReference type="InterPro" id="IPR006158">
    <property type="entry name" value="Cobalamin-bd"/>
</dbReference>
<evidence type="ECO:0000256" key="3">
    <source>
        <dbReference type="ARBA" id="ARBA00023285"/>
    </source>
</evidence>
<dbReference type="PROSITE" id="PS51332">
    <property type="entry name" value="B12_BINDING"/>
    <property type="match status" value="1"/>
</dbReference>
<sequence length="210" mass="22315">MANFEELSQSVISGNLAKVKKITQALIDERVSPLDIINQGLIAGMSVVGARFKNGEMYVPEVLVAARSMTAGIELVKPLIASEDMPSAGKVLLGTVKGDLHDIGKNLVGMMLESRGYTVINAGIDVSPEKFVQAIKEHQPDVLAMSALLTTTMLHMKDTIELLKEEGIKDQVKIIIGGAPISQDFADEVGADGFAPDAASAVDLCNRLLA</sequence>
<evidence type="ECO:0000256" key="1">
    <source>
        <dbReference type="ARBA" id="ARBA00010854"/>
    </source>
</evidence>
<evidence type="ECO:0000259" key="4">
    <source>
        <dbReference type="PROSITE" id="PS51332"/>
    </source>
</evidence>
<gene>
    <name evidence="6" type="ORF">E4K67_08345</name>
</gene>
<evidence type="ECO:0000313" key="6">
    <source>
        <dbReference type="EMBL" id="TGE37994.1"/>
    </source>
</evidence>
<feature type="domain" description="B12-binding" evidence="4">
    <location>
        <begin position="88"/>
        <end position="210"/>
    </location>
</feature>
<dbReference type="InterPro" id="IPR036594">
    <property type="entry name" value="Meth_synthase_dom"/>
</dbReference>
<dbReference type="PANTHER" id="PTHR45833">
    <property type="entry name" value="METHIONINE SYNTHASE"/>
    <property type="match status" value="1"/>
</dbReference>
<comment type="similarity">
    <text evidence="1">Belongs to the methylamine corrinoid protein family.</text>
</comment>
<dbReference type="Pfam" id="PF02310">
    <property type="entry name" value="B12-binding"/>
    <property type="match status" value="1"/>
</dbReference>
<dbReference type="SMART" id="SM01018">
    <property type="entry name" value="B12-binding_2"/>
    <property type="match status" value="1"/>
</dbReference>
<dbReference type="FunFam" id="3.40.50.280:FF:000003">
    <property type="entry name" value="Dimethylamine methyltransferase corrinoid protein"/>
    <property type="match status" value="1"/>
</dbReference>
<dbReference type="InterPro" id="IPR050554">
    <property type="entry name" value="Met_Synthase/Corrinoid"/>
</dbReference>
<dbReference type="Proteomes" id="UP000298460">
    <property type="component" value="Unassembled WGS sequence"/>
</dbReference>
<dbReference type="GO" id="GO:0008705">
    <property type="term" value="F:methionine synthase activity"/>
    <property type="evidence" value="ECO:0007669"/>
    <property type="project" value="TreeGrafter"/>
</dbReference>
<organism evidence="6 7">
    <name type="scientific">Desulfosporosinus fructosivorans</name>
    <dbReference type="NCBI Taxonomy" id="2018669"/>
    <lineage>
        <taxon>Bacteria</taxon>
        <taxon>Bacillati</taxon>
        <taxon>Bacillota</taxon>
        <taxon>Clostridia</taxon>
        <taxon>Eubacteriales</taxon>
        <taxon>Desulfitobacteriaceae</taxon>
        <taxon>Desulfosporosinus</taxon>
    </lineage>
</organism>
<dbReference type="CDD" id="cd02070">
    <property type="entry name" value="corrinoid_protein_B12-BD"/>
    <property type="match status" value="1"/>
</dbReference>